<dbReference type="RefSeq" id="WP_246236173.1">
    <property type="nucleotide sequence ID" value="NZ_JAAAHS010000737.1"/>
</dbReference>
<dbReference type="GO" id="GO:0003824">
    <property type="term" value="F:catalytic activity"/>
    <property type="evidence" value="ECO:0007669"/>
    <property type="project" value="InterPro"/>
</dbReference>
<feature type="domain" description="Condensation" evidence="2">
    <location>
        <begin position="116"/>
        <end position="321"/>
    </location>
</feature>
<dbReference type="InterPro" id="IPR001242">
    <property type="entry name" value="Condensation_dom"/>
</dbReference>
<name>A0A964XPY6_9ACTN</name>
<dbReference type="InterPro" id="IPR023213">
    <property type="entry name" value="CAT-like_dom_sf"/>
</dbReference>
<dbReference type="Gene3D" id="3.30.559.10">
    <property type="entry name" value="Chloramphenicol acetyltransferase-like domain"/>
    <property type="match status" value="1"/>
</dbReference>
<dbReference type="Pfam" id="PF00668">
    <property type="entry name" value="Condensation"/>
    <property type="match status" value="1"/>
</dbReference>
<gene>
    <name evidence="3" type="ORF">GUY60_37820</name>
</gene>
<accession>A0A964XPY6</accession>
<protein>
    <recommendedName>
        <fullName evidence="2">Condensation domain-containing protein</fullName>
    </recommendedName>
</protein>
<dbReference type="Proteomes" id="UP000598297">
    <property type="component" value="Unassembled WGS sequence"/>
</dbReference>
<evidence type="ECO:0000259" key="2">
    <source>
        <dbReference type="Pfam" id="PF00668"/>
    </source>
</evidence>
<proteinExistence type="predicted"/>
<dbReference type="PANTHER" id="PTHR45527">
    <property type="entry name" value="NONRIBOSOMAL PEPTIDE SYNTHETASE"/>
    <property type="match status" value="1"/>
</dbReference>
<feature type="compositionally biased region" description="Low complexity" evidence="1">
    <location>
        <begin position="188"/>
        <end position="197"/>
    </location>
</feature>
<evidence type="ECO:0000313" key="3">
    <source>
        <dbReference type="EMBL" id="NBE57070.1"/>
    </source>
</evidence>
<dbReference type="EMBL" id="JAAAHS010000737">
    <property type="protein sequence ID" value="NBE57070.1"/>
    <property type="molecule type" value="Genomic_DNA"/>
</dbReference>
<organism evidence="3 4">
    <name type="scientific">Streptomyces boluensis</name>
    <dbReference type="NCBI Taxonomy" id="1775135"/>
    <lineage>
        <taxon>Bacteria</taxon>
        <taxon>Bacillati</taxon>
        <taxon>Actinomycetota</taxon>
        <taxon>Actinomycetes</taxon>
        <taxon>Kitasatosporales</taxon>
        <taxon>Streptomycetaceae</taxon>
        <taxon>Streptomyces</taxon>
    </lineage>
</organism>
<feature type="compositionally biased region" description="Basic and acidic residues" evidence="1">
    <location>
        <begin position="198"/>
        <end position="212"/>
    </location>
</feature>
<dbReference type="GO" id="GO:0044550">
    <property type="term" value="P:secondary metabolite biosynthetic process"/>
    <property type="evidence" value="ECO:0007669"/>
    <property type="project" value="TreeGrafter"/>
</dbReference>
<evidence type="ECO:0000313" key="4">
    <source>
        <dbReference type="Proteomes" id="UP000598297"/>
    </source>
</evidence>
<sequence length="347" mass="37157">VGQLSWEWFGPLDPERFVAAWQSVHERESVLRASFDEGAEPGIAVRQWVTPELVRLPSGAGNWPELVARDRERALDPRRPGPARVTLLEEGKAAPAAAPTPGSVPVPAQTPGRARPHRMLLTYHHALLDDVSARLLLREFFRAYLDGGRAPGGERRPDIGDYGDWLAAQDLGPAREFWSKAAPPVDAADFPVPSTRGARAEHRTETRRTETRRTRHRLTPGESGALRAWAGGLGATEFGALQAAWALLLHRASGADAAAPVAFSVSVSGRGIPLDSVDRLPGALWNPLPVSVLVDPELPVPRLLAALGDRALDAAAYEWVSAGQIGAWAAPGTPQPAYGEAEFGGTG</sequence>
<evidence type="ECO:0000256" key="1">
    <source>
        <dbReference type="SAM" id="MobiDB-lite"/>
    </source>
</evidence>
<keyword evidence="4" id="KW-1185">Reference proteome</keyword>
<dbReference type="GO" id="GO:0005737">
    <property type="term" value="C:cytoplasm"/>
    <property type="evidence" value="ECO:0007669"/>
    <property type="project" value="TreeGrafter"/>
</dbReference>
<feature type="non-terminal residue" evidence="3">
    <location>
        <position position="347"/>
    </location>
</feature>
<dbReference type="Gene3D" id="3.30.559.30">
    <property type="entry name" value="Nonribosomal peptide synthetase, condensation domain"/>
    <property type="match status" value="1"/>
</dbReference>
<feature type="non-terminal residue" evidence="3">
    <location>
        <position position="1"/>
    </location>
</feature>
<dbReference type="PANTHER" id="PTHR45527:SF1">
    <property type="entry name" value="FATTY ACID SYNTHASE"/>
    <property type="match status" value="1"/>
</dbReference>
<feature type="region of interest" description="Disordered" evidence="1">
    <location>
        <begin position="92"/>
        <end position="111"/>
    </location>
</feature>
<dbReference type="GO" id="GO:0043041">
    <property type="term" value="P:amino acid activation for nonribosomal peptide biosynthetic process"/>
    <property type="evidence" value="ECO:0007669"/>
    <property type="project" value="TreeGrafter"/>
</dbReference>
<feature type="region of interest" description="Disordered" evidence="1">
    <location>
        <begin position="188"/>
        <end position="216"/>
    </location>
</feature>
<dbReference type="AlphaFoldDB" id="A0A964XPY6"/>
<reference evidence="3" key="1">
    <citation type="submission" date="2020-01" db="EMBL/GenBank/DDBJ databases">
        <title>Whole-genome analyses of novel actinobacteria.</title>
        <authorList>
            <person name="Sahin N."/>
        </authorList>
    </citation>
    <scope>NUCLEOTIDE SEQUENCE</scope>
    <source>
        <strain evidence="3">YC537</strain>
    </source>
</reference>
<dbReference type="GO" id="GO:0008610">
    <property type="term" value="P:lipid biosynthetic process"/>
    <property type="evidence" value="ECO:0007669"/>
    <property type="project" value="UniProtKB-ARBA"/>
</dbReference>
<comment type="caution">
    <text evidence="3">The sequence shown here is derived from an EMBL/GenBank/DDBJ whole genome shotgun (WGS) entry which is preliminary data.</text>
</comment>
<dbReference type="SUPFAM" id="SSF52777">
    <property type="entry name" value="CoA-dependent acyltransferases"/>
    <property type="match status" value="2"/>
</dbReference>
<dbReference type="GO" id="GO:0031177">
    <property type="term" value="F:phosphopantetheine binding"/>
    <property type="evidence" value="ECO:0007669"/>
    <property type="project" value="TreeGrafter"/>
</dbReference>
<feature type="compositionally biased region" description="Low complexity" evidence="1">
    <location>
        <begin position="93"/>
        <end position="107"/>
    </location>
</feature>